<dbReference type="EMBL" id="CP039734">
    <property type="protein sequence ID" value="QIR77284.1"/>
    <property type="molecule type" value="Genomic_DNA"/>
</dbReference>
<reference evidence="6 7" key="1">
    <citation type="journal article" date="2017" name="Environ. Sci. Technol.">
        <title>Organohalide Respiration with Chlorinated Ethenes under Low pH Conditions.</title>
        <authorList>
            <person name="Yang Y."/>
            <person name="Capiro N.L."/>
            <person name="Marcet T.F."/>
            <person name="Yan J."/>
            <person name="Pennell K.D."/>
            <person name="Loffler F.E."/>
        </authorList>
    </citation>
    <scope>NUCLEOTIDE SEQUENCE [LARGE SCALE GENOMIC DNA]</scope>
    <source>
        <strain evidence="6 7">ACSDCE</strain>
    </source>
</reference>
<dbReference type="Proteomes" id="UP000502831">
    <property type="component" value="Chromosome"/>
</dbReference>
<keyword evidence="2" id="KW-0812">Transmembrane</keyword>
<keyword evidence="4" id="KW-0472">Membrane</keyword>
<sequence>MLQVTIHNFSSFQTKIPTINSYLLILLGFTFPLSVSIGTAVIGCIMLLWLVEGKFKEKFTIIQHNKISYAFLAFFMIHLIGLLWSEDLTWGLHIVSKEWRILLLLVLITITKKEHIQYYLIAFLLAMSLSEVLSYLIWFGIITPFHGATILNPTPFMSHISYNPFLAFSIFLLIYFIFFIKNYKNNFSKIISLFFLTTMTINIFITGGRAGQVGFFVMLSLAFILYFKKNILKSALLILVVLPTIFFIAYSSSTLFNTRIHEGLNDVHMIDKNPNTSVGLRMTFAMNTLEIIKENPIFGAGTGDFPQEYEKVNMQRSPNALPTVNPHNMYLLVLAQTGIVGLVLMLSIFYMQIQSFFKINDSLAPLRLALPLLFLTIMLSDSYLLGHHTALLFVYFSAILYKDFSGEKV</sequence>
<keyword evidence="6" id="KW-0436">Ligase</keyword>
<proteinExistence type="predicted"/>
<evidence type="ECO:0000259" key="5">
    <source>
        <dbReference type="Pfam" id="PF04932"/>
    </source>
</evidence>
<evidence type="ECO:0000256" key="4">
    <source>
        <dbReference type="ARBA" id="ARBA00023136"/>
    </source>
</evidence>
<protein>
    <submittedName>
        <fullName evidence="6">O-antigen ligase family protein</fullName>
    </submittedName>
</protein>
<dbReference type="GO" id="GO:0016020">
    <property type="term" value="C:membrane"/>
    <property type="evidence" value="ECO:0007669"/>
    <property type="project" value="UniProtKB-SubCell"/>
</dbReference>
<dbReference type="PANTHER" id="PTHR37422">
    <property type="entry name" value="TEICHURONIC ACID BIOSYNTHESIS PROTEIN TUAE"/>
    <property type="match status" value="1"/>
</dbReference>
<comment type="subcellular location">
    <subcellularLocation>
        <location evidence="1">Membrane</location>
        <topology evidence="1">Multi-pass membrane protein</topology>
    </subcellularLocation>
</comment>
<keyword evidence="3" id="KW-1133">Transmembrane helix</keyword>
<accession>A0A6G9VVS1</accession>
<dbReference type="Pfam" id="PF04932">
    <property type="entry name" value="Wzy_C"/>
    <property type="match status" value="1"/>
</dbReference>
<dbReference type="InterPro" id="IPR051533">
    <property type="entry name" value="WaaL-like"/>
</dbReference>
<evidence type="ECO:0000256" key="1">
    <source>
        <dbReference type="ARBA" id="ARBA00004141"/>
    </source>
</evidence>
<dbReference type="AlphaFoldDB" id="A0A6G9VVS1"/>
<feature type="domain" description="O-antigen ligase-related" evidence="5">
    <location>
        <begin position="195"/>
        <end position="345"/>
    </location>
</feature>
<name>A0A6G9VVS1_9BACT</name>
<evidence type="ECO:0000313" key="7">
    <source>
        <dbReference type="Proteomes" id="UP000502831"/>
    </source>
</evidence>
<gene>
    <name evidence="6" type="ORF">FA584_03955</name>
</gene>
<dbReference type="PANTHER" id="PTHR37422:SF13">
    <property type="entry name" value="LIPOPOLYSACCHARIDE BIOSYNTHESIS PROTEIN PA4999-RELATED"/>
    <property type="match status" value="1"/>
</dbReference>
<dbReference type="GO" id="GO:0016874">
    <property type="term" value="F:ligase activity"/>
    <property type="evidence" value="ECO:0007669"/>
    <property type="project" value="UniProtKB-KW"/>
</dbReference>
<evidence type="ECO:0000256" key="2">
    <source>
        <dbReference type="ARBA" id="ARBA00022692"/>
    </source>
</evidence>
<evidence type="ECO:0000313" key="6">
    <source>
        <dbReference type="EMBL" id="QIR77284.1"/>
    </source>
</evidence>
<evidence type="ECO:0000256" key="3">
    <source>
        <dbReference type="ARBA" id="ARBA00022989"/>
    </source>
</evidence>
<dbReference type="InterPro" id="IPR007016">
    <property type="entry name" value="O-antigen_ligase-rel_domated"/>
</dbReference>
<organism evidence="6 7">
    <name type="scientific">Sulfurospirillum diekertiae</name>
    <dbReference type="NCBI Taxonomy" id="1854492"/>
    <lineage>
        <taxon>Bacteria</taxon>
        <taxon>Pseudomonadati</taxon>
        <taxon>Campylobacterota</taxon>
        <taxon>Epsilonproteobacteria</taxon>
        <taxon>Campylobacterales</taxon>
        <taxon>Sulfurospirillaceae</taxon>
        <taxon>Sulfurospirillum</taxon>
    </lineage>
</organism>